<evidence type="ECO:0000313" key="1">
    <source>
        <dbReference type="EMBL" id="JAG99551.1"/>
    </source>
</evidence>
<proteinExistence type="predicted"/>
<name>A0A0E9P5K2_ANGAN</name>
<accession>A0A0E9P5K2</accession>
<reference evidence="1" key="1">
    <citation type="submission" date="2014-11" db="EMBL/GenBank/DDBJ databases">
        <authorList>
            <person name="Amaro Gonzalez C."/>
        </authorList>
    </citation>
    <scope>NUCLEOTIDE SEQUENCE</scope>
</reference>
<organism evidence="1">
    <name type="scientific">Anguilla anguilla</name>
    <name type="common">European freshwater eel</name>
    <name type="synonym">Muraena anguilla</name>
    <dbReference type="NCBI Taxonomy" id="7936"/>
    <lineage>
        <taxon>Eukaryota</taxon>
        <taxon>Metazoa</taxon>
        <taxon>Chordata</taxon>
        <taxon>Craniata</taxon>
        <taxon>Vertebrata</taxon>
        <taxon>Euteleostomi</taxon>
        <taxon>Actinopterygii</taxon>
        <taxon>Neopterygii</taxon>
        <taxon>Teleostei</taxon>
        <taxon>Anguilliformes</taxon>
        <taxon>Anguillidae</taxon>
        <taxon>Anguilla</taxon>
    </lineage>
</organism>
<sequence>MSSPCMVYYSLCTLLRLSSEPSSYPHCYFYLLFTRKDHKARKL</sequence>
<dbReference type="EMBL" id="GBXM01109025">
    <property type="protein sequence ID" value="JAG99551.1"/>
    <property type="molecule type" value="Transcribed_RNA"/>
</dbReference>
<protein>
    <submittedName>
        <fullName evidence="1">Uncharacterized protein</fullName>
    </submittedName>
</protein>
<reference evidence="1" key="2">
    <citation type="journal article" date="2015" name="Fish Shellfish Immunol.">
        <title>Early steps in the European eel (Anguilla anguilla)-Vibrio vulnificus interaction in the gills: Role of the RtxA13 toxin.</title>
        <authorList>
            <person name="Callol A."/>
            <person name="Pajuelo D."/>
            <person name="Ebbesson L."/>
            <person name="Teles M."/>
            <person name="MacKenzie S."/>
            <person name="Amaro C."/>
        </authorList>
    </citation>
    <scope>NUCLEOTIDE SEQUENCE</scope>
</reference>
<dbReference type="AlphaFoldDB" id="A0A0E9P5K2"/>